<proteinExistence type="predicted"/>
<gene>
    <name evidence="4" type="ORF">K2173_004733</name>
</gene>
<dbReference type="AlphaFoldDB" id="A0AAV8U895"/>
<keyword evidence="2" id="KW-0472">Membrane</keyword>
<feature type="signal peptide" evidence="3">
    <location>
        <begin position="1"/>
        <end position="22"/>
    </location>
</feature>
<feature type="region of interest" description="Disordered" evidence="1">
    <location>
        <begin position="38"/>
        <end position="97"/>
    </location>
</feature>
<comment type="caution">
    <text evidence="4">The sequence shown here is derived from an EMBL/GenBank/DDBJ whole genome shotgun (WGS) entry which is preliminary data.</text>
</comment>
<name>A0AAV8U895_9ROSI</name>
<accession>A0AAV8U895</accession>
<dbReference type="EMBL" id="JAIWQS010000008">
    <property type="protein sequence ID" value="KAJ8898699.1"/>
    <property type="molecule type" value="Genomic_DNA"/>
</dbReference>
<organism evidence="4 5">
    <name type="scientific">Erythroxylum novogranatense</name>
    <dbReference type="NCBI Taxonomy" id="1862640"/>
    <lineage>
        <taxon>Eukaryota</taxon>
        <taxon>Viridiplantae</taxon>
        <taxon>Streptophyta</taxon>
        <taxon>Embryophyta</taxon>
        <taxon>Tracheophyta</taxon>
        <taxon>Spermatophyta</taxon>
        <taxon>Magnoliopsida</taxon>
        <taxon>eudicotyledons</taxon>
        <taxon>Gunneridae</taxon>
        <taxon>Pentapetalae</taxon>
        <taxon>rosids</taxon>
        <taxon>fabids</taxon>
        <taxon>Malpighiales</taxon>
        <taxon>Erythroxylaceae</taxon>
        <taxon>Erythroxylum</taxon>
    </lineage>
</organism>
<evidence type="ECO:0000256" key="2">
    <source>
        <dbReference type="SAM" id="Phobius"/>
    </source>
</evidence>
<evidence type="ECO:0008006" key="6">
    <source>
        <dbReference type="Google" id="ProtNLM"/>
    </source>
</evidence>
<sequence>MASFCSFLAMFIMFMPTFSSLALTSRVQAQFSTIAASPSFLPDAPLSSPPSLSPDMEPLFPAPGVDIPSPAESSLPTIPASPSPPNPDDLLAPGPATAISPTGLLPASSSVSLSWSGPIKLAVFWVVLVLSVMQLHYSL</sequence>
<feature type="transmembrane region" description="Helical" evidence="2">
    <location>
        <begin position="119"/>
        <end position="137"/>
    </location>
</feature>
<keyword evidence="2" id="KW-0812">Transmembrane</keyword>
<evidence type="ECO:0000313" key="4">
    <source>
        <dbReference type="EMBL" id="KAJ8898699.1"/>
    </source>
</evidence>
<dbReference type="Proteomes" id="UP001159364">
    <property type="component" value="Linkage Group LG08"/>
</dbReference>
<evidence type="ECO:0000256" key="3">
    <source>
        <dbReference type="SAM" id="SignalP"/>
    </source>
</evidence>
<dbReference type="PANTHER" id="PTHR35725">
    <property type="entry name" value="CLASSICAL ARABINOGALACTAN PROTEIN 26"/>
    <property type="match status" value="1"/>
</dbReference>
<protein>
    <recommendedName>
        <fullName evidence="6">Classical arabinogalactan protein 26-like</fullName>
    </recommendedName>
</protein>
<feature type="chain" id="PRO_5043911296" description="Classical arabinogalactan protein 26-like" evidence="3">
    <location>
        <begin position="23"/>
        <end position="139"/>
    </location>
</feature>
<dbReference type="InterPro" id="IPR039346">
    <property type="entry name" value="AGP25/26"/>
</dbReference>
<evidence type="ECO:0000313" key="5">
    <source>
        <dbReference type="Proteomes" id="UP001159364"/>
    </source>
</evidence>
<reference evidence="4 5" key="1">
    <citation type="submission" date="2021-09" db="EMBL/GenBank/DDBJ databases">
        <title>Genomic insights and catalytic innovation underlie evolution of tropane alkaloids biosynthesis.</title>
        <authorList>
            <person name="Wang Y.-J."/>
            <person name="Tian T."/>
            <person name="Huang J.-P."/>
            <person name="Huang S.-X."/>
        </authorList>
    </citation>
    <scope>NUCLEOTIDE SEQUENCE [LARGE SCALE GENOMIC DNA]</scope>
    <source>
        <strain evidence="4">KIB-2018</strain>
        <tissue evidence="4">Leaf</tissue>
    </source>
</reference>
<evidence type="ECO:0000256" key="1">
    <source>
        <dbReference type="SAM" id="MobiDB-lite"/>
    </source>
</evidence>
<keyword evidence="2" id="KW-1133">Transmembrane helix</keyword>
<dbReference type="PANTHER" id="PTHR35725:SF4">
    <property type="entry name" value="CLASSICAL ARABINOGALACTAN PROTEIN 26"/>
    <property type="match status" value="1"/>
</dbReference>
<keyword evidence="3" id="KW-0732">Signal</keyword>
<keyword evidence="5" id="KW-1185">Reference proteome</keyword>